<accession>A0A5R8WLT9</accession>
<evidence type="ECO:0000256" key="2">
    <source>
        <dbReference type="ARBA" id="ARBA00022448"/>
    </source>
</evidence>
<feature type="transmembrane region" description="Helical" evidence="9">
    <location>
        <begin position="233"/>
        <end position="251"/>
    </location>
</feature>
<feature type="transmembrane region" description="Helical" evidence="9">
    <location>
        <begin position="20"/>
        <end position="38"/>
    </location>
</feature>
<dbReference type="InterPro" id="IPR044669">
    <property type="entry name" value="YneE/VCCN1/2-like"/>
</dbReference>
<evidence type="ECO:0000256" key="4">
    <source>
        <dbReference type="ARBA" id="ARBA00022692"/>
    </source>
</evidence>
<comment type="similarity">
    <text evidence="8">Belongs to the anion channel-forming bestrophin (TC 1.A.46) family.</text>
</comment>
<comment type="subcellular location">
    <subcellularLocation>
        <location evidence="1">Cell membrane</location>
        <topology evidence="1">Multi-pass membrane protein</topology>
    </subcellularLocation>
</comment>
<keyword evidence="7 9" id="KW-0472">Membrane</keyword>
<dbReference type="AlphaFoldDB" id="A0A5R8WLT9"/>
<dbReference type="GO" id="GO:0005886">
    <property type="term" value="C:plasma membrane"/>
    <property type="evidence" value="ECO:0007669"/>
    <property type="project" value="UniProtKB-SubCell"/>
</dbReference>
<evidence type="ECO:0008006" key="12">
    <source>
        <dbReference type="Google" id="ProtNLM"/>
    </source>
</evidence>
<feature type="transmembrane region" description="Helical" evidence="9">
    <location>
        <begin position="44"/>
        <end position="62"/>
    </location>
</feature>
<comment type="caution">
    <text evidence="10">The sequence shown here is derived from an EMBL/GenBank/DDBJ whole genome shotgun (WGS) entry which is preliminary data.</text>
</comment>
<dbReference type="EMBL" id="VAJM01000010">
    <property type="protein sequence ID" value="TLM90135.1"/>
    <property type="molecule type" value="Genomic_DNA"/>
</dbReference>
<evidence type="ECO:0000256" key="1">
    <source>
        <dbReference type="ARBA" id="ARBA00004651"/>
    </source>
</evidence>
<gene>
    <name evidence="10" type="ORF">FDY95_19175</name>
</gene>
<dbReference type="RefSeq" id="WP_138080134.1">
    <property type="nucleotide sequence ID" value="NZ_VAJM01000010.1"/>
</dbReference>
<evidence type="ECO:0000256" key="7">
    <source>
        <dbReference type="ARBA" id="ARBA00023136"/>
    </source>
</evidence>
<protein>
    <recommendedName>
        <fullName evidence="12">Bestrophin</fullName>
    </recommendedName>
</protein>
<evidence type="ECO:0000256" key="9">
    <source>
        <dbReference type="SAM" id="Phobius"/>
    </source>
</evidence>
<dbReference type="GO" id="GO:0005254">
    <property type="term" value="F:chloride channel activity"/>
    <property type="evidence" value="ECO:0007669"/>
    <property type="project" value="InterPro"/>
</dbReference>
<reference evidence="10 11" key="1">
    <citation type="submission" date="2019-05" db="EMBL/GenBank/DDBJ databases">
        <title>Hymenobacter edaphi sp. nov., isolated from abandoned arsenic-contaminated farmland soil.</title>
        <authorList>
            <person name="Nie L."/>
        </authorList>
    </citation>
    <scope>NUCLEOTIDE SEQUENCE [LARGE SCALE GENOMIC DNA]</scope>
    <source>
        <strain evidence="10 11">1-3-3-8</strain>
    </source>
</reference>
<keyword evidence="6" id="KW-0406">Ion transport</keyword>
<name>A0A5R8WLT9_9BACT</name>
<feature type="transmembrane region" description="Helical" evidence="9">
    <location>
        <begin position="208"/>
        <end position="227"/>
    </location>
</feature>
<evidence type="ECO:0000256" key="3">
    <source>
        <dbReference type="ARBA" id="ARBA00022475"/>
    </source>
</evidence>
<evidence type="ECO:0000313" key="10">
    <source>
        <dbReference type="EMBL" id="TLM90135.1"/>
    </source>
</evidence>
<dbReference type="PANTHER" id="PTHR33281:SF19">
    <property type="entry name" value="VOLTAGE-DEPENDENT ANION CHANNEL-FORMING PROTEIN YNEE"/>
    <property type="match status" value="1"/>
</dbReference>
<dbReference type="Proteomes" id="UP000305517">
    <property type="component" value="Unassembled WGS sequence"/>
</dbReference>
<keyword evidence="5 9" id="KW-1133">Transmembrane helix</keyword>
<proteinExistence type="inferred from homology"/>
<keyword evidence="2" id="KW-0813">Transport</keyword>
<organism evidence="10 11">
    <name type="scientific">Hymenobacter jeollabukensis</name>
    <dbReference type="NCBI Taxonomy" id="2025313"/>
    <lineage>
        <taxon>Bacteria</taxon>
        <taxon>Pseudomonadati</taxon>
        <taxon>Bacteroidota</taxon>
        <taxon>Cytophagia</taxon>
        <taxon>Cytophagales</taxon>
        <taxon>Hymenobacteraceae</taxon>
        <taxon>Hymenobacter</taxon>
    </lineage>
</organism>
<evidence type="ECO:0000256" key="5">
    <source>
        <dbReference type="ARBA" id="ARBA00022989"/>
    </source>
</evidence>
<dbReference type="OrthoDB" id="445589at2"/>
<evidence type="ECO:0000256" key="8">
    <source>
        <dbReference type="ARBA" id="ARBA00034708"/>
    </source>
</evidence>
<keyword evidence="4 9" id="KW-0812">Transmembrane</keyword>
<evidence type="ECO:0000256" key="6">
    <source>
        <dbReference type="ARBA" id="ARBA00023065"/>
    </source>
</evidence>
<dbReference type="Pfam" id="PF25539">
    <property type="entry name" value="Bestrophin_2"/>
    <property type="match status" value="1"/>
</dbReference>
<keyword evidence="11" id="KW-1185">Reference proteome</keyword>
<keyword evidence="3" id="KW-1003">Cell membrane</keyword>
<sequence length="303" mass="34760">MLIETKIPYRYIFHQIKWDVARVILFSLLFQVFKTYLSTYLPPVPVQLPTIMGSFISLLLAFNMNQSYDRWWEARKIWGAIVNDSRSLVLQLRQFIDPRQMPAGEAARLLRRLGHRQIAWCYSLGQSLRGQDALAGLPQFISAEEMASVAEHRNKPLALMQQHTDDLATLTQAGALNTYQQVQLDSTLVRLVASMGQAERIKSTIFPVTYRLFIHLFIYLFLIILSLGLVEEVGLMEIPALTIVASAFFLLEKTAKFMQDPFSNKPTDTPMSAIARTIDINIRQLLHEPQVPEPRKAEEFYLM</sequence>
<dbReference type="PANTHER" id="PTHR33281">
    <property type="entry name" value="UPF0187 PROTEIN YNEE"/>
    <property type="match status" value="1"/>
</dbReference>
<evidence type="ECO:0000313" key="11">
    <source>
        <dbReference type="Proteomes" id="UP000305517"/>
    </source>
</evidence>